<evidence type="ECO:0000313" key="3">
    <source>
        <dbReference type="EMBL" id="OGC69912.1"/>
    </source>
</evidence>
<proteinExistence type="predicted"/>
<organism evidence="3 4">
    <name type="scientific">candidate division WWE3 bacterium RIFOXYC1_FULL_39_7</name>
    <dbReference type="NCBI Taxonomy" id="1802643"/>
    <lineage>
        <taxon>Bacteria</taxon>
        <taxon>Katanobacteria</taxon>
    </lineage>
</organism>
<evidence type="ECO:0000256" key="1">
    <source>
        <dbReference type="SAM" id="Phobius"/>
    </source>
</evidence>
<evidence type="ECO:0000256" key="2">
    <source>
        <dbReference type="SAM" id="SignalP"/>
    </source>
</evidence>
<feature type="transmembrane region" description="Helical" evidence="1">
    <location>
        <begin position="38"/>
        <end position="60"/>
    </location>
</feature>
<dbReference type="Proteomes" id="UP000179113">
    <property type="component" value="Unassembled WGS sequence"/>
</dbReference>
<accession>A0A1F4WKF3</accession>
<name>A0A1F4WKF3_UNCKA</name>
<gene>
    <name evidence="3" type="ORF">A2415_00110</name>
</gene>
<keyword evidence="1" id="KW-1133">Transmembrane helix</keyword>
<feature type="signal peptide" evidence="2">
    <location>
        <begin position="1"/>
        <end position="22"/>
    </location>
</feature>
<sequence>MKRFIAGTIVVCLMFAMLIASAAVLLSPEAPTEPEAVKLVNTVLPLALAGLIVGIGLMIWGRPKIIDEF</sequence>
<comment type="caution">
    <text evidence="3">The sequence shown here is derived from an EMBL/GenBank/DDBJ whole genome shotgun (WGS) entry which is preliminary data.</text>
</comment>
<keyword evidence="1" id="KW-0812">Transmembrane</keyword>
<reference evidence="3 4" key="1">
    <citation type="journal article" date="2016" name="Nat. Commun.">
        <title>Thousands of microbial genomes shed light on interconnected biogeochemical processes in an aquifer system.</title>
        <authorList>
            <person name="Anantharaman K."/>
            <person name="Brown C.T."/>
            <person name="Hug L.A."/>
            <person name="Sharon I."/>
            <person name="Castelle C.J."/>
            <person name="Probst A.J."/>
            <person name="Thomas B.C."/>
            <person name="Singh A."/>
            <person name="Wilkins M.J."/>
            <person name="Karaoz U."/>
            <person name="Brodie E.L."/>
            <person name="Williams K.H."/>
            <person name="Hubbard S.S."/>
            <person name="Banfield J.F."/>
        </authorList>
    </citation>
    <scope>NUCLEOTIDE SEQUENCE [LARGE SCALE GENOMIC DNA]</scope>
</reference>
<protein>
    <submittedName>
        <fullName evidence="3">Uncharacterized protein</fullName>
    </submittedName>
</protein>
<dbReference type="EMBL" id="MEWA01000015">
    <property type="protein sequence ID" value="OGC69912.1"/>
    <property type="molecule type" value="Genomic_DNA"/>
</dbReference>
<evidence type="ECO:0000313" key="4">
    <source>
        <dbReference type="Proteomes" id="UP000179113"/>
    </source>
</evidence>
<dbReference type="AlphaFoldDB" id="A0A1F4WKF3"/>
<keyword evidence="2" id="KW-0732">Signal</keyword>
<keyword evidence="1" id="KW-0472">Membrane</keyword>
<feature type="chain" id="PRO_5009515092" evidence="2">
    <location>
        <begin position="23"/>
        <end position="69"/>
    </location>
</feature>